<evidence type="ECO:0000313" key="7">
    <source>
        <dbReference type="EMBL" id="SDQ60836.1"/>
    </source>
</evidence>
<evidence type="ECO:0000256" key="3">
    <source>
        <dbReference type="ARBA" id="ARBA00023027"/>
    </source>
</evidence>
<evidence type="ECO:0000259" key="6">
    <source>
        <dbReference type="Pfam" id="PF02826"/>
    </source>
</evidence>
<gene>
    <name evidence="7" type="ORF">SAMN05216402_1529</name>
</gene>
<evidence type="ECO:0000313" key="8">
    <source>
        <dbReference type="Proteomes" id="UP000183471"/>
    </source>
</evidence>
<evidence type="ECO:0000259" key="5">
    <source>
        <dbReference type="Pfam" id="PF00389"/>
    </source>
</evidence>
<evidence type="ECO:0000256" key="1">
    <source>
        <dbReference type="ARBA" id="ARBA00005854"/>
    </source>
</evidence>
<dbReference type="SUPFAM" id="SSF51735">
    <property type="entry name" value="NAD(P)-binding Rossmann-fold domains"/>
    <property type="match status" value="1"/>
</dbReference>
<evidence type="ECO:0000256" key="4">
    <source>
        <dbReference type="RuleBase" id="RU003719"/>
    </source>
</evidence>
<proteinExistence type="inferred from homology"/>
<evidence type="ECO:0000256" key="2">
    <source>
        <dbReference type="ARBA" id="ARBA00023002"/>
    </source>
</evidence>
<feature type="domain" description="D-isomer specific 2-hydroxyacid dehydrogenase NAD-binding" evidence="6">
    <location>
        <begin position="106"/>
        <end position="285"/>
    </location>
</feature>
<reference evidence="7 8" key="1">
    <citation type="submission" date="2016-10" db="EMBL/GenBank/DDBJ databases">
        <authorList>
            <person name="Varghese N."/>
            <person name="Submissions S."/>
        </authorList>
    </citation>
    <scope>NUCLEOTIDE SEQUENCE [LARGE SCALE GENOMIC DNA]</scope>
    <source>
        <strain evidence="7 8">Nl1</strain>
    </source>
</reference>
<dbReference type="RefSeq" id="WP_074631787.1">
    <property type="nucleotide sequence ID" value="NZ_FNKY01000001.1"/>
</dbReference>
<dbReference type="PANTHER" id="PTHR43761">
    <property type="entry name" value="D-ISOMER SPECIFIC 2-HYDROXYACID DEHYDROGENASE FAMILY PROTEIN (AFU_ORTHOLOGUE AFUA_1G13630)"/>
    <property type="match status" value="1"/>
</dbReference>
<dbReference type="InterPro" id="IPR029753">
    <property type="entry name" value="D-isomer_DH_CS"/>
</dbReference>
<feature type="domain" description="D-isomer specific 2-hydroxyacid dehydrogenase catalytic" evidence="5">
    <location>
        <begin position="22"/>
        <end position="315"/>
    </location>
</feature>
<keyword evidence="2 4" id="KW-0560">Oxidoreductase</keyword>
<comment type="caution">
    <text evidence="7">The sequence shown here is derived from an EMBL/GenBank/DDBJ whole genome shotgun (WGS) entry which is preliminary data.</text>
</comment>
<dbReference type="Proteomes" id="UP000183471">
    <property type="component" value="Unassembled WGS sequence"/>
</dbReference>
<dbReference type="InterPro" id="IPR006140">
    <property type="entry name" value="D-isomer_DH_NAD-bd"/>
</dbReference>
<dbReference type="InterPro" id="IPR006139">
    <property type="entry name" value="D-isomer_2_OHA_DH_cat_dom"/>
</dbReference>
<accession>A0ABY0TC64</accession>
<dbReference type="PROSITE" id="PS00670">
    <property type="entry name" value="D_2_HYDROXYACID_DH_2"/>
    <property type="match status" value="1"/>
</dbReference>
<dbReference type="Pfam" id="PF00389">
    <property type="entry name" value="2-Hacid_dh"/>
    <property type="match status" value="1"/>
</dbReference>
<name>A0ABY0TC64_9PROT</name>
<dbReference type="InterPro" id="IPR050418">
    <property type="entry name" value="D-iso_2-hydroxyacid_DH_PdxB"/>
</dbReference>
<dbReference type="EMBL" id="FNKY01000001">
    <property type="protein sequence ID" value="SDQ60836.1"/>
    <property type="molecule type" value="Genomic_DNA"/>
</dbReference>
<dbReference type="Pfam" id="PF02826">
    <property type="entry name" value="2-Hacid_dh_C"/>
    <property type="match status" value="1"/>
</dbReference>
<dbReference type="PROSITE" id="PS00671">
    <property type="entry name" value="D_2_HYDROXYACID_DH_3"/>
    <property type="match status" value="1"/>
</dbReference>
<keyword evidence="8" id="KW-1185">Reference proteome</keyword>
<dbReference type="SUPFAM" id="SSF52283">
    <property type="entry name" value="Formate/glycerate dehydrogenase catalytic domain-like"/>
    <property type="match status" value="1"/>
</dbReference>
<dbReference type="CDD" id="cd12162">
    <property type="entry name" value="2-Hacid_dh_4"/>
    <property type="match status" value="1"/>
</dbReference>
<dbReference type="Gene3D" id="3.40.50.720">
    <property type="entry name" value="NAD(P)-binding Rossmann-like Domain"/>
    <property type="match status" value="2"/>
</dbReference>
<dbReference type="PANTHER" id="PTHR43761:SF1">
    <property type="entry name" value="D-ISOMER SPECIFIC 2-HYDROXYACID DEHYDROGENASE CATALYTIC DOMAIN-CONTAINING PROTEIN-RELATED"/>
    <property type="match status" value="1"/>
</dbReference>
<dbReference type="InterPro" id="IPR036291">
    <property type="entry name" value="NAD(P)-bd_dom_sf"/>
</dbReference>
<keyword evidence="3" id="KW-0520">NAD</keyword>
<comment type="similarity">
    <text evidence="1 4">Belongs to the D-isomer specific 2-hydroxyacid dehydrogenase family.</text>
</comment>
<organism evidence="7 8">
    <name type="scientific">Nitrosospira multiformis</name>
    <dbReference type="NCBI Taxonomy" id="1231"/>
    <lineage>
        <taxon>Bacteria</taxon>
        <taxon>Pseudomonadati</taxon>
        <taxon>Pseudomonadota</taxon>
        <taxon>Betaproteobacteria</taxon>
        <taxon>Nitrosomonadales</taxon>
        <taxon>Nitrosomonadaceae</taxon>
        <taxon>Nitrosospira</taxon>
    </lineage>
</organism>
<protein>
    <submittedName>
        <fullName evidence="7">Glycerate dehydrogenase</fullName>
    </submittedName>
</protein>
<sequence length="316" mass="34638">MGHHVVFLERDSIKAQVRRPSFEHTYEEYAHTAFDQIVPRLRHATVAMINKVQLSDETLAELPKLKMIAVTATGYDGIDIAACRSRGIAVANIRNYAIHTVPEHVFALVLALRRNLLAYRQEIEQGAWQQSEQFCLFTHRIAELSGSTMGIVGDGAIGQGTAAIARGFGMHVLFAYHPSPKKKEVVLTPFDQVLAESDVLSLHCPLTSATRDLIGINELSKMKRSALLINTARGGLVDEAALVQALDKGLIAGAGFDVLTVEPPKNGNPLLDLRRPNFILTPHVAWASDQAMQSLADQLINNIEAWVAGRPQNLVT</sequence>